<evidence type="ECO:0000256" key="3">
    <source>
        <dbReference type="SAM" id="MobiDB-lite"/>
    </source>
</evidence>
<dbReference type="InterPro" id="IPR016848">
    <property type="entry name" value="RNase_P/MRP_Rpp29-subunit"/>
</dbReference>
<dbReference type="GO" id="GO:0001682">
    <property type="term" value="P:tRNA 5'-leader removal"/>
    <property type="evidence" value="ECO:0007669"/>
    <property type="project" value="InterPro"/>
</dbReference>
<dbReference type="InterPro" id="IPR023534">
    <property type="entry name" value="Rof/RNase_P-like"/>
</dbReference>
<dbReference type="OrthoDB" id="124041at2759"/>
<dbReference type="GO" id="GO:0006364">
    <property type="term" value="P:rRNA processing"/>
    <property type="evidence" value="ECO:0007669"/>
    <property type="project" value="TreeGrafter"/>
</dbReference>
<dbReference type="SUPFAM" id="SSF101744">
    <property type="entry name" value="Rof/RNase P subunit-like"/>
    <property type="match status" value="1"/>
</dbReference>
<dbReference type="PANTHER" id="PTHR13348">
    <property type="entry name" value="RIBONUCLEASE P SUBUNIT P29"/>
    <property type="match status" value="1"/>
</dbReference>
<comment type="similarity">
    <text evidence="2">Belongs to the eukaryotic/archaeal RNase P protein component 1 family.</text>
</comment>
<proteinExistence type="inferred from homology"/>
<dbReference type="AlphaFoldDB" id="A0A165G5X7"/>
<comment type="subcellular location">
    <subcellularLocation>
        <location evidence="1">Nucleus</location>
    </subcellularLocation>
</comment>
<keyword evidence="5" id="KW-1185">Reference proteome</keyword>
<dbReference type="InterPro" id="IPR002730">
    <property type="entry name" value="Rpp29/RNP1"/>
</dbReference>
<accession>A0A165G5X7</accession>
<reference evidence="4 5" key="1">
    <citation type="journal article" date="2016" name="Mol. Biol. Evol.">
        <title>Comparative Genomics of Early-Diverging Mushroom-Forming Fungi Provides Insights into the Origins of Lignocellulose Decay Capabilities.</title>
        <authorList>
            <person name="Nagy L.G."/>
            <person name="Riley R."/>
            <person name="Tritt A."/>
            <person name="Adam C."/>
            <person name="Daum C."/>
            <person name="Floudas D."/>
            <person name="Sun H."/>
            <person name="Yadav J.S."/>
            <person name="Pangilinan J."/>
            <person name="Larsson K.H."/>
            <person name="Matsuura K."/>
            <person name="Barry K."/>
            <person name="Labutti K."/>
            <person name="Kuo R."/>
            <person name="Ohm R.A."/>
            <person name="Bhattacharya S.S."/>
            <person name="Shirouzu T."/>
            <person name="Yoshinaga Y."/>
            <person name="Martin F.M."/>
            <person name="Grigoriev I.V."/>
            <person name="Hibbett D.S."/>
        </authorList>
    </citation>
    <scope>NUCLEOTIDE SEQUENCE [LARGE SCALE GENOMIC DNA]</scope>
    <source>
        <strain evidence="4 5">HHB12733</strain>
    </source>
</reference>
<dbReference type="Pfam" id="PF01868">
    <property type="entry name" value="RNase_P-MRP_p29"/>
    <property type="match status" value="1"/>
</dbReference>
<evidence type="ECO:0000256" key="1">
    <source>
        <dbReference type="ARBA" id="ARBA00004123"/>
    </source>
</evidence>
<dbReference type="FunCoup" id="A0A165G5X7">
    <property type="interactions" value="262"/>
</dbReference>
<organism evidence="4 5">
    <name type="scientific">Calocera cornea HHB12733</name>
    <dbReference type="NCBI Taxonomy" id="1353952"/>
    <lineage>
        <taxon>Eukaryota</taxon>
        <taxon>Fungi</taxon>
        <taxon>Dikarya</taxon>
        <taxon>Basidiomycota</taxon>
        <taxon>Agaricomycotina</taxon>
        <taxon>Dacrymycetes</taxon>
        <taxon>Dacrymycetales</taxon>
        <taxon>Dacrymycetaceae</taxon>
        <taxon>Calocera</taxon>
    </lineage>
</organism>
<name>A0A165G5X7_9BASI</name>
<dbReference type="STRING" id="1353952.A0A165G5X7"/>
<evidence type="ECO:0000313" key="5">
    <source>
        <dbReference type="Proteomes" id="UP000076842"/>
    </source>
</evidence>
<dbReference type="Proteomes" id="UP000076842">
    <property type="component" value="Unassembled WGS sequence"/>
</dbReference>
<dbReference type="SMART" id="SM00538">
    <property type="entry name" value="POP4"/>
    <property type="match status" value="1"/>
</dbReference>
<evidence type="ECO:0000256" key="2">
    <source>
        <dbReference type="ARBA" id="ARBA00006181"/>
    </source>
</evidence>
<dbReference type="GO" id="GO:0030677">
    <property type="term" value="C:ribonuclease P complex"/>
    <property type="evidence" value="ECO:0007669"/>
    <property type="project" value="InterPro"/>
</dbReference>
<dbReference type="Gene3D" id="2.30.30.210">
    <property type="entry name" value="Ribonuclease P/MRP, subunit p29"/>
    <property type="match status" value="1"/>
</dbReference>
<evidence type="ECO:0000313" key="4">
    <source>
        <dbReference type="EMBL" id="KZT57639.1"/>
    </source>
</evidence>
<dbReference type="PANTHER" id="PTHR13348:SF0">
    <property type="entry name" value="RIBONUCLEASE P PROTEIN SUBUNIT P29"/>
    <property type="match status" value="1"/>
</dbReference>
<feature type="region of interest" description="Disordered" evidence="3">
    <location>
        <begin position="64"/>
        <end position="93"/>
    </location>
</feature>
<dbReference type="EMBL" id="KV423960">
    <property type="protein sequence ID" value="KZT57639.1"/>
    <property type="molecule type" value="Genomic_DNA"/>
</dbReference>
<dbReference type="InterPro" id="IPR036980">
    <property type="entry name" value="RNase_P/MRP_Rpp29_sf"/>
</dbReference>
<dbReference type="GO" id="GO:0033204">
    <property type="term" value="F:ribonuclease P RNA binding"/>
    <property type="evidence" value="ECO:0007669"/>
    <property type="project" value="InterPro"/>
</dbReference>
<dbReference type="GO" id="GO:0005634">
    <property type="term" value="C:nucleus"/>
    <property type="evidence" value="ECO:0007669"/>
    <property type="project" value="UniProtKB-SubCell"/>
</dbReference>
<sequence length="270" mass="30660">MSGASTSAPIDLYQPFSHGKTIHLSSSSPFIPQYLEATLPLHPNPTHVYNTRLRGKQIILDNPLRESRSAQLKQERAVKREKEKQRRERGMMGRREAKRLGVWELRKEDAKWSLFLPIHHLWLGYIAELLQLPPPPSDEILHSHDPAQHKLPNVPGMQAKLVKADLHGSILSVKRAKNLDLKGRGGIVVHETENTFKVVTAQDQLKQIPKRGSVFSLRVPLYQMRPGAGEGGGDAEGVPWMEFELYGNQVCFRSSERASRKFKFKETIEL</sequence>
<dbReference type="GO" id="GO:0000172">
    <property type="term" value="C:ribonuclease MRP complex"/>
    <property type="evidence" value="ECO:0007669"/>
    <property type="project" value="InterPro"/>
</dbReference>
<gene>
    <name evidence="4" type="ORF">CALCODRAFT_469457</name>
</gene>
<protein>
    <submittedName>
        <fullName evidence="4">Uncharacterized protein</fullName>
    </submittedName>
</protein>
<dbReference type="InParanoid" id="A0A165G5X7"/>